<dbReference type="OrthoDB" id="5329403at2759"/>
<gene>
    <name evidence="2" type="ORF">J7T54_003091</name>
</gene>
<dbReference type="RefSeq" id="XP_051361805.1">
    <property type="nucleotide sequence ID" value="XM_051506896.1"/>
</dbReference>
<feature type="compositionally biased region" description="Low complexity" evidence="1">
    <location>
        <begin position="30"/>
        <end position="40"/>
    </location>
</feature>
<dbReference type="EMBL" id="JAGIXG020000026">
    <property type="protein sequence ID" value="KAI6780949.1"/>
    <property type="molecule type" value="Genomic_DNA"/>
</dbReference>
<dbReference type="Proteomes" id="UP001055219">
    <property type="component" value="Unassembled WGS sequence"/>
</dbReference>
<feature type="region of interest" description="Disordered" evidence="1">
    <location>
        <begin position="1"/>
        <end position="136"/>
    </location>
</feature>
<feature type="region of interest" description="Disordered" evidence="1">
    <location>
        <begin position="567"/>
        <end position="586"/>
    </location>
</feature>
<evidence type="ECO:0000256" key="1">
    <source>
        <dbReference type="SAM" id="MobiDB-lite"/>
    </source>
</evidence>
<feature type="region of interest" description="Disordered" evidence="1">
    <location>
        <begin position="162"/>
        <end position="257"/>
    </location>
</feature>
<evidence type="ECO:0000313" key="2">
    <source>
        <dbReference type="EMBL" id="KAI6780949.1"/>
    </source>
</evidence>
<evidence type="ECO:0008006" key="4">
    <source>
        <dbReference type="Google" id="ProtNLM"/>
    </source>
</evidence>
<feature type="compositionally biased region" description="Low complexity" evidence="1">
    <location>
        <begin position="59"/>
        <end position="70"/>
    </location>
</feature>
<reference evidence="2" key="2">
    <citation type="submission" date="2022-07" db="EMBL/GenBank/DDBJ databases">
        <authorList>
            <person name="Goncalves M.F.M."/>
            <person name="Hilario S."/>
            <person name="Van De Peer Y."/>
            <person name="Esteves A.C."/>
            <person name="Alves A."/>
        </authorList>
    </citation>
    <scope>NUCLEOTIDE SEQUENCE</scope>
    <source>
        <strain evidence="2">MUM 19.33</strain>
    </source>
</reference>
<accession>A0A9Q0BE79</accession>
<organism evidence="2 3">
    <name type="scientific">Emericellopsis cladophorae</name>
    <dbReference type="NCBI Taxonomy" id="2686198"/>
    <lineage>
        <taxon>Eukaryota</taxon>
        <taxon>Fungi</taxon>
        <taxon>Dikarya</taxon>
        <taxon>Ascomycota</taxon>
        <taxon>Pezizomycotina</taxon>
        <taxon>Sordariomycetes</taxon>
        <taxon>Hypocreomycetidae</taxon>
        <taxon>Hypocreales</taxon>
        <taxon>Bionectriaceae</taxon>
        <taxon>Emericellopsis</taxon>
    </lineage>
</organism>
<evidence type="ECO:0000313" key="3">
    <source>
        <dbReference type="Proteomes" id="UP001055219"/>
    </source>
</evidence>
<sequence length="750" mass="80405">MVTTSVEAPRVARKPMQIKPAIPLPHLKRQAAAAAARQRAITPASETKGSDAAKSDLGSSSPTSPATTTTKANAESPMVHGNPSPPPTASTDGHTVAENANDATSTPDATQPSIASPTTSVEETKTQPQVNGHMHQESTQALNGHVEEFTPRPASSIANENIQAQPPAGDGMSAPVAHHMPAHADGPPGSQFTPNGPVFTHKPHPSLQFGALRDTRDPSPDPLSAGLVPPQGMPLHAGRPPFVPHASGGFAHGGPPPPGLPVLPGNEMGAFGGPNMPFPPAESYYPGGAFPHTTYSYHESQSSSIPEDVGPYARFAHGGPRQPPGFGADVQGRGTVFPGTQPSPTPMMRPDSNARGLAQHVSRHFGDPTFSDCTLEVVFPSAPDDKPKNCTILGHRLVFSRSSLLYEAMQKQNTQSLPQSLVYYIGNPLVEPDTFHQAIHSLYGYPLLEMPPLAENCTAFGTPEQQFRYAVSYAAAGEALKWGPVVYRGCELAARLINVQTFEKAFEFALADYEDKGSYENFRFYEGSRILLSSVVDFMLRELPRDFVLDTTMANRPVFVRLPYDTPSPSKRAAKDSSSPVVVKGHRASGSMSQSRQIQFGDLTIANDGDDAAQATPKLGQHATASVNVLFSHVLINMPFGYLKMFLEAVPGHHNAWASGETRYQVVQSVVAEREARRLRALDAVVAGRVPDSIPIQAVLRSPEPSHSAPWGILGWKEEINFPNSASGPTLTRQWAPIQDERRISVAAYP</sequence>
<keyword evidence="3" id="KW-1185">Reference proteome</keyword>
<comment type="caution">
    <text evidence="2">The sequence shown here is derived from an EMBL/GenBank/DDBJ whole genome shotgun (WGS) entry which is preliminary data.</text>
</comment>
<dbReference type="GeneID" id="75829596"/>
<feature type="compositionally biased region" description="Polar residues" evidence="1">
    <location>
        <begin position="101"/>
        <end position="130"/>
    </location>
</feature>
<dbReference type="AlphaFoldDB" id="A0A9Q0BE79"/>
<reference evidence="2" key="1">
    <citation type="journal article" date="2021" name="J Fungi (Basel)">
        <title>Genomic and Metabolomic Analyses of the Marine Fungus Emericellopsis cladophorae: Insights into Saltwater Adaptability Mechanisms and Its Biosynthetic Potential.</title>
        <authorList>
            <person name="Goncalves M.F.M."/>
            <person name="Hilario S."/>
            <person name="Van de Peer Y."/>
            <person name="Esteves A.C."/>
            <person name="Alves A."/>
        </authorList>
    </citation>
    <scope>NUCLEOTIDE SEQUENCE</scope>
    <source>
        <strain evidence="2">MUM 19.33</strain>
    </source>
</reference>
<protein>
    <recommendedName>
        <fullName evidence="4">BTB domain-containing protein</fullName>
    </recommendedName>
</protein>
<name>A0A9Q0BE79_9HYPO</name>
<proteinExistence type="predicted"/>